<name>A0A835P6P5_VANPL</name>
<dbReference type="EMBL" id="JADCNM010000445">
    <property type="protein sequence ID" value="KAG0447559.1"/>
    <property type="molecule type" value="Genomic_DNA"/>
</dbReference>
<reference evidence="1 2" key="1">
    <citation type="journal article" date="2020" name="Nat. Food">
        <title>A phased Vanilla planifolia genome enables genetic improvement of flavour and production.</title>
        <authorList>
            <person name="Hasing T."/>
            <person name="Tang H."/>
            <person name="Brym M."/>
            <person name="Khazi F."/>
            <person name="Huang T."/>
            <person name="Chambers A.H."/>
        </authorList>
    </citation>
    <scope>NUCLEOTIDE SEQUENCE [LARGE SCALE GENOMIC DNA]</scope>
    <source>
        <tissue evidence="1">Leaf</tissue>
    </source>
</reference>
<sequence length="92" mass="10170">MLAASSIVNPRLLPASSSFLLSSYSSSSSSSSLNINLFPLPPRSYSCFSQSAISRLRVKCTAVKPPKSPAEEDWKIKREFLLQKRDLFDEAS</sequence>
<comment type="caution">
    <text evidence="1">The sequence shown here is derived from an EMBL/GenBank/DDBJ whole genome shotgun (WGS) entry which is preliminary data.</text>
</comment>
<gene>
    <name evidence="1" type="ORF">HPP92_028271</name>
</gene>
<evidence type="ECO:0000313" key="2">
    <source>
        <dbReference type="Proteomes" id="UP000639772"/>
    </source>
</evidence>
<protein>
    <submittedName>
        <fullName evidence="1">Uncharacterized protein</fullName>
    </submittedName>
</protein>
<dbReference type="Proteomes" id="UP000639772">
    <property type="component" value="Unassembled WGS sequence"/>
</dbReference>
<evidence type="ECO:0000313" key="1">
    <source>
        <dbReference type="EMBL" id="KAG0447559.1"/>
    </source>
</evidence>
<dbReference type="AlphaFoldDB" id="A0A835P6P5"/>
<accession>A0A835P6P5</accession>
<proteinExistence type="predicted"/>
<organism evidence="1 2">
    <name type="scientific">Vanilla planifolia</name>
    <name type="common">Vanilla</name>
    <dbReference type="NCBI Taxonomy" id="51239"/>
    <lineage>
        <taxon>Eukaryota</taxon>
        <taxon>Viridiplantae</taxon>
        <taxon>Streptophyta</taxon>
        <taxon>Embryophyta</taxon>
        <taxon>Tracheophyta</taxon>
        <taxon>Spermatophyta</taxon>
        <taxon>Magnoliopsida</taxon>
        <taxon>Liliopsida</taxon>
        <taxon>Asparagales</taxon>
        <taxon>Orchidaceae</taxon>
        <taxon>Vanilloideae</taxon>
        <taxon>Vanilleae</taxon>
        <taxon>Vanilla</taxon>
    </lineage>
</organism>